<evidence type="ECO:0000259" key="2">
    <source>
        <dbReference type="Pfam" id="PF02778"/>
    </source>
</evidence>
<dbReference type="InterPro" id="IPR006677">
    <property type="entry name" value="tRNA_intron_Endonuc_cat-like"/>
</dbReference>
<dbReference type="GO" id="GO:0000213">
    <property type="term" value="F:tRNA-intron lyase activity"/>
    <property type="evidence" value="ECO:0007669"/>
    <property type="project" value="UniProtKB-EC"/>
</dbReference>
<dbReference type="EC" id="4.6.1.16" evidence="3"/>
<dbReference type="GO" id="GO:0006388">
    <property type="term" value="P:tRNA splicing, via endonucleolytic cleavage and ligation"/>
    <property type="evidence" value="ECO:0007669"/>
    <property type="project" value="InterPro"/>
</dbReference>
<dbReference type="InterPro" id="IPR006678">
    <property type="entry name" value="tRNA_intron_Endonuc_N"/>
</dbReference>
<dbReference type="Gene3D" id="3.40.1350.150">
    <property type="match status" value="1"/>
</dbReference>
<dbReference type="InterPro" id="IPR036167">
    <property type="entry name" value="tRNA_intron_Endo_cat-like_sf"/>
</dbReference>
<protein>
    <submittedName>
        <fullName evidence="3">tRNA-intron lyase</fullName>
        <ecNumber evidence="3">4.6.1.16</ecNumber>
    </submittedName>
</protein>
<dbReference type="InterPro" id="IPR006676">
    <property type="entry name" value="tRNA_splic"/>
</dbReference>
<gene>
    <name evidence="3" type="primary">endA</name>
    <name evidence="3" type="ORF">ENL91_01735</name>
</gene>
<dbReference type="CDD" id="cd22363">
    <property type="entry name" value="tRNA-intron_lyase_C"/>
    <property type="match status" value="1"/>
</dbReference>
<sequence>MPEPLPKAVMRGNQCFVSGPDADRLHQQGAVGTMEKGVLRLSDVEMLHLVEREKLAVYGEQGEALDFPSLLKLLEGYDSEIWLKFLLYSDLRRRGYTVKPGFGPKLEYRVYERGASVGKEPAKYLVYGLVEGKTVKVSEIASISESAKLSKKDLILAVIDRQGEITYYDTTEVSL</sequence>
<proteinExistence type="predicted"/>
<reference evidence="3" key="1">
    <citation type="journal article" date="2020" name="mSystems">
        <title>Genome- and Community-Level Interaction Insights into Carbon Utilization and Element Cycling Functions of Hydrothermarchaeota in Hydrothermal Sediment.</title>
        <authorList>
            <person name="Zhou Z."/>
            <person name="Liu Y."/>
            <person name="Xu W."/>
            <person name="Pan J."/>
            <person name="Luo Z.H."/>
            <person name="Li M."/>
        </authorList>
    </citation>
    <scope>NUCLEOTIDE SEQUENCE [LARGE SCALE GENOMIC DNA]</scope>
    <source>
        <strain evidence="3">SpSt-1038</strain>
    </source>
</reference>
<dbReference type="InterPro" id="IPR036740">
    <property type="entry name" value="tRNA_intron_Endonuc_N_sf"/>
</dbReference>
<keyword evidence="3" id="KW-0456">Lyase</keyword>
<accession>A0A7J3UYD9</accession>
<evidence type="ECO:0000259" key="1">
    <source>
        <dbReference type="Pfam" id="PF01974"/>
    </source>
</evidence>
<evidence type="ECO:0000313" key="3">
    <source>
        <dbReference type="EMBL" id="HHI48875.1"/>
    </source>
</evidence>
<dbReference type="SUPFAM" id="SSF55267">
    <property type="entry name" value="tRNA-intron endonuclease N-terminal domain-like"/>
    <property type="match status" value="1"/>
</dbReference>
<dbReference type="NCBIfam" id="TIGR00324">
    <property type="entry name" value="endA"/>
    <property type="match status" value="1"/>
</dbReference>
<name>A0A7J3UYD9_9CREN</name>
<comment type="caution">
    <text evidence="3">The sequence shown here is derived from an EMBL/GenBank/DDBJ whole genome shotgun (WGS) entry which is preliminary data.</text>
</comment>
<feature type="domain" description="tRNA intron endonuclease catalytic" evidence="1">
    <location>
        <begin position="81"/>
        <end position="167"/>
    </location>
</feature>
<dbReference type="SUPFAM" id="SSF53032">
    <property type="entry name" value="tRNA-intron endonuclease catalytic domain-like"/>
    <property type="match status" value="1"/>
</dbReference>
<feature type="domain" description="tRNA intron endonuclease N-terminal" evidence="2">
    <location>
        <begin position="8"/>
        <end position="70"/>
    </location>
</feature>
<dbReference type="Pfam" id="PF01974">
    <property type="entry name" value="tRNA_int_endo"/>
    <property type="match status" value="1"/>
</dbReference>
<dbReference type="AlphaFoldDB" id="A0A7J3UYD9"/>
<dbReference type="EMBL" id="DRVT01000018">
    <property type="protein sequence ID" value="HHI48875.1"/>
    <property type="molecule type" value="Genomic_DNA"/>
</dbReference>
<organism evidence="3">
    <name type="scientific">Candidatus Methanosuratincola petrocarbonis</name>
    <name type="common">ex Vanwonterghem et al. 2016</name>
    <dbReference type="NCBI Taxonomy" id="1867261"/>
    <lineage>
        <taxon>Archaea</taxon>
        <taxon>Thermoproteota</taxon>
        <taxon>Methanosuratincolia</taxon>
        <taxon>Candidatus Methanomethylicales</taxon>
        <taxon>Candidatus Methanomethylicaceae</taxon>
        <taxon>Candidatus Methanosuratincola (ex Vanwonterghem et al. 2016)</taxon>
    </lineage>
</organism>
<dbReference type="Pfam" id="PF02778">
    <property type="entry name" value="tRNA_int_endo_N"/>
    <property type="match status" value="1"/>
</dbReference>